<dbReference type="InterPro" id="IPR011989">
    <property type="entry name" value="ARM-like"/>
</dbReference>
<dbReference type="EMBL" id="BSYO01000020">
    <property type="protein sequence ID" value="GMH19293.1"/>
    <property type="molecule type" value="Genomic_DNA"/>
</dbReference>
<dbReference type="SMART" id="SM00185">
    <property type="entry name" value="ARM"/>
    <property type="match status" value="3"/>
</dbReference>
<dbReference type="PANTHER" id="PTHR23315:SF238">
    <property type="entry name" value="ARM REPEAT SUPERFAMILY PROTEIN"/>
    <property type="match status" value="1"/>
</dbReference>
<dbReference type="InterPro" id="IPR000225">
    <property type="entry name" value="Armadillo"/>
</dbReference>
<sequence length="323" mass="34127">MEVKRRTARSLIAKLSSVSEETRIEAICELRLLSKTDPEIRPIVADEGAVPYLSETLYSLSPISQENAAATLLNLSISSRESLMSTRGLLDALSHALRSPSTSPAAVQASAATLYSLLIDENYRPIIGSKRDILYALIDIIKNPNSPSRSIKDALKALFGVSLYPLNRSTMIELGAVPALFGIIVKDGRAGIVEDVTAVIAQIAGCEESGDAFRKVSGIGVLVDLLDPSTDSGGRIKENSVSALLNLVLCGGDKIKEEIRGTALRVFDGIAAMAASGSPKGKSKAEALIKALNGGTMIHFKGSGENCSSLYYSSGSLFSNHSA</sequence>
<dbReference type="AlphaFoldDB" id="A0AAD3SWC4"/>
<dbReference type="InterPro" id="IPR016024">
    <property type="entry name" value="ARM-type_fold"/>
</dbReference>
<keyword evidence="5" id="KW-1185">Reference proteome</keyword>
<organism evidence="4 5">
    <name type="scientific">Nepenthes gracilis</name>
    <name type="common">Slender pitcher plant</name>
    <dbReference type="NCBI Taxonomy" id="150966"/>
    <lineage>
        <taxon>Eukaryota</taxon>
        <taxon>Viridiplantae</taxon>
        <taxon>Streptophyta</taxon>
        <taxon>Embryophyta</taxon>
        <taxon>Tracheophyta</taxon>
        <taxon>Spermatophyta</taxon>
        <taxon>Magnoliopsida</taxon>
        <taxon>eudicotyledons</taxon>
        <taxon>Gunneridae</taxon>
        <taxon>Pentapetalae</taxon>
        <taxon>Caryophyllales</taxon>
        <taxon>Nepenthaceae</taxon>
        <taxon>Nepenthes</taxon>
    </lineage>
</organism>
<keyword evidence="2" id="KW-0833">Ubl conjugation pathway</keyword>
<evidence type="ECO:0000313" key="4">
    <source>
        <dbReference type="EMBL" id="GMH19293.1"/>
    </source>
</evidence>
<reference evidence="4" key="1">
    <citation type="submission" date="2023-05" db="EMBL/GenBank/DDBJ databases">
        <title>Nepenthes gracilis genome sequencing.</title>
        <authorList>
            <person name="Fukushima K."/>
        </authorList>
    </citation>
    <scope>NUCLEOTIDE SEQUENCE</scope>
    <source>
        <strain evidence="4">SING2019-196</strain>
    </source>
</reference>
<gene>
    <name evidence="4" type="ORF">Nepgr_021134</name>
</gene>
<dbReference type="PANTHER" id="PTHR23315">
    <property type="entry name" value="U BOX DOMAIN-CONTAINING"/>
    <property type="match status" value="1"/>
</dbReference>
<comment type="caution">
    <text evidence="4">The sequence shown here is derived from an EMBL/GenBank/DDBJ whole genome shotgun (WGS) entry which is preliminary data.</text>
</comment>
<evidence type="ECO:0000259" key="3">
    <source>
        <dbReference type="Pfam" id="PF25598"/>
    </source>
</evidence>
<dbReference type="Proteomes" id="UP001279734">
    <property type="component" value="Unassembled WGS sequence"/>
</dbReference>
<dbReference type="Gene3D" id="1.25.10.10">
    <property type="entry name" value="Leucine-rich Repeat Variant"/>
    <property type="match status" value="1"/>
</dbReference>
<accession>A0AAD3SWC4</accession>
<keyword evidence="1" id="KW-0677">Repeat</keyword>
<dbReference type="SUPFAM" id="SSF48371">
    <property type="entry name" value="ARM repeat"/>
    <property type="match status" value="1"/>
</dbReference>
<evidence type="ECO:0000256" key="2">
    <source>
        <dbReference type="ARBA" id="ARBA00022786"/>
    </source>
</evidence>
<feature type="domain" description="U-box" evidence="3">
    <location>
        <begin position="10"/>
        <end position="293"/>
    </location>
</feature>
<dbReference type="FunFam" id="1.25.10.10:FF:000561">
    <property type="entry name" value="ARM repeat superfamily protein"/>
    <property type="match status" value="1"/>
</dbReference>
<proteinExistence type="predicted"/>
<name>A0AAD3SWC4_NEPGR</name>
<protein>
    <recommendedName>
        <fullName evidence="3">U-box domain-containing protein</fullName>
    </recommendedName>
</protein>
<dbReference type="InterPro" id="IPR058678">
    <property type="entry name" value="ARM_PUB"/>
</dbReference>
<dbReference type="Pfam" id="PF25598">
    <property type="entry name" value="ARM_PUB"/>
    <property type="match status" value="1"/>
</dbReference>
<evidence type="ECO:0000313" key="5">
    <source>
        <dbReference type="Proteomes" id="UP001279734"/>
    </source>
</evidence>
<evidence type="ECO:0000256" key="1">
    <source>
        <dbReference type="ARBA" id="ARBA00022737"/>
    </source>
</evidence>